<organism evidence="2 5">
    <name type="scientific">Arthrobacter bambusae</name>
    <dbReference type="NCBI Taxonomy" id="1338426"/>
    <lineage>
        <taxon>Bacteria</taxon>
        <taxon>Bacillati</taxon>
        <taxon>Actinomycetota</taxon>
        <taxon>Actinomycetes</taxon>
        <taxon>Micrococcales</taxon>
        <taxon>Micrococcaceae</taxon>
        <taxon>Arthrobacter</taxon>
    </lineage>
</organism>
<accession>A0AAW8DMZ8</accession>
<protein>
    <recommendedName>
        <fullName evidence="1">PucR C-terminal helix-turn-helix domain-containing protein</fullName>
    </recommendedName>
</protein>
<dbReference type="InterPro" id="IPR025736">
    <property type="entry name" value="PucR_C-HTH_dom"/>
</dbReference>
<evidence type="ECO:0000259" key="1">
    <source>
        <dbReference type="Pfam" id="PF13556"/>
    </source>
</evidence>
<dbReference type="EMBL" id="JAUSRG010000025">
    <property type="protein sequence ID" value="MDP9907726.1"/>
    <property type="molecule type" value="Genomic_DNA"/>
</dbReference>
<dbReference type="InterPro" id="IPR042070">
    <property type="entry name" value="PucR_C-HTH_sf"/>
</dbReference>
<gene>
    <name evidence="2" type="ORF">J2S90_004721</name>
    <name evidence="3" type="ORF">J2S93_004483</name>
</gene>
<dbReference type="Proteomes" id="UP001230951">
    <property type="component" value="Unassembled WGS sequence"/>
</dbReference>
<name>A0AAW8DMZ8_9MICC</name>
<dbReference type="Proteomes" id="UP001242995">
    <property type="component" value="Unassembled WGS sequence"/>
</dbReference>
<reference evidence="2 4" key="1">
    <citation type="submission" date="2023-07" db="EMBL/GenBank/DDBJ databases">
        <title>Sorghum-associated microbial communities from plants grown in Nebraska, USA.</title>
        <authorList>
            <person name="Schachtman D."/>
        </authorList>
    </citation>
    <scope>NUCLEOTIDE SEQUENCE</scope>
    <source>
        <strain evidence="2">DS1006</strain>
        <strain evidence="3 4">DS1016</strain>
    </source>
</reference>
<dbReference type="PANTHER" id="PTHR33744">
    <property type="entry name" value="CARBOHYDRATE DIACID REGULATOR"/>
    <property type="match status" value="1"/>
</dbReference>
<feature type="domain" description="PucR C-terminal helix-turn-helix" evidence="1">
    <location>
        <begin position="438"/>
        <end position="487"/>
    </location>
</feature>
<evidence type="ECO:0000313" key="4">
    <source>
        <dbReference type="Proteomes" id="UP001230951"/>
    </source>
</evidence>
<dbReference type="PANTHER" id="PTHR33744:SF1">
    <property type="entry name" value="DNA-BINDING TRANSCRIPTIONAL ACTIVATOR ADER"/>
    <property type="match status" value="1"/>
</dbReference>
<evidence type="ECO:0000313" key="5">
    <source>
        <dbReference type="Proteomes" id="UP001242995"/>
    </source>
</evidence>
<evidence type="ECO:0000313" key="2">
    <source>
        <dbReference type="EMBL" id="MDP9907726.1"/>
    </source>
</evidence>
<dbReference type="RefSeq" id="WP_253257244.1">
    <property type="nucleotide sequence ID" value="NZ_JAUSRG010000025.1"/>
</dbReference>
<evidence type="ECO:0000313" key="3">
    <source>
        <dbReference type="EMBL" id="MDQ0183024.1"/>
    </source>
</evidence>
<comment type="caution">
    <text evidence="2">The sequence shown here is derived from an EMBL/GenBank/DDBJ whole genome shotgun (WGS) entry which is preliminary data.</text>
</comment>
<dbReference type="AlphaFoldDB" id="A0AAW8DMZ8"/>
<dbReference type="Pfam" id="PF13556">
    <property type="entry name" value="HTH_30"/>
    <property type="match status" value="1"/>
</dbReference>
<proteinExistence type="predicted"/>
<dbReference type="InterPro" id="IPR051448">
    <property type="entry name" value="CdaR-like_regulators"/>
</dbReference>
<dbReference type="EMBL" id="JAUSTF010000019">
    <property type="protein sequence ID" value="MDQ0183024.1"/>
    <property type="molecule type" value="Genomic_DNA"/>
</dbReference>
<dbReference type="Gene3D" id="1.10.10.2840">
    <property type="entry name" value="PucR C-terminal helix-turn-helix domain"/>
    <property type="match status" value="1"/>
</dbReference>
<sequence>MRRSKSENHLDVAALLAHGSLRGTTPLYLTPSSAAIDGVVLVSQLDAIQRVRPNTVIVLSAEMGSGGWLVSAALRHAWERKASAVVVAGSTYSSAVIGLAERLGITLLAAEGDTSGIALALAAEIGAALSVVDAELARFARAVAKDTTLGAVLNTISRELDGIEILLEYDGVSLASAGTPTREAVEIITVDVRGSNSSIPSRLTARVPRSGVHNLQLVRSILEVATPSVNAAWLLGDVLDTARAVPTAALVGLNHDPGSSWTTFVERHRHLLSQLGWRGEEQYVAVWIRRASLEAHRPELTAVLRLLWRKVTVRSPLAEVHGGWLALVPVRYQESADQLEARIRVRLGKSLEELGLGAGLSRWREEPVALPNIVRESRLAAESALSTGPGTVAGFANLDVAAAATFVDEDSVLLVAELTLPLLMASPDRDLVIAAAGAFLDHHGSVSLAASSLDLHRNTLQSRLNRARELGVPLDTPAKLLSVHLILSTLRRSIHNKTSSANPGYNQKGLP</sequence>
<keyword evidence="4" id="KW-1185">Reference proteome</keyword>